<comment type="caution">
    <text evidence="1">The sequence shown here is derived from an EMBL/GenBank/DDBJ whole genome shotgun (WGS) entry which is preliminary data.</text>
</comment>
<keyword evidence="2" id="KW-1185">Reference proteome</keyword>
<sequence length="101" mass="12018">MCYCENCDFGATPVKKKNKKKINLKSIKPTTNHQKQKIPKEKLIKIFLCTKSKNLLYALHCQYIDQQNDDFKLLKRFQKSKFLKEKNTTKLIEESSFKLFI</sequence>
<reference evidence="1" key="1">
    <citation type="submission" date="2020-11" db="EMBL/GenBank/DDBJ databases">
        <authorList>
            <person name="Whitehead M."/>
        </authorList>
    </citation>
    <scope>NUCLEOTIDE SEQUENCE</scope>
    <source>
        <strain evidence="1">EGII</strain>
    </source>
</reference>
<accession>A0A811V0K8</accession>
<evidence type="ECO:0000313" key="1">
    <source>
        <dbReference type="EMBL" id="CAD7004088.1"/>
    </source>
</evidence>
<gene>
    <name evidence="1" type="ORF">CCAP1982_LOCUS12511</name>
</gene>
<evidence type="ECO:0000313" key="2">
    <source>
        <dbReference type="Proteomes" id="UP000606786"/>
    </source>
</evidence>
<proteinExistence type="predicted"/>
<name>A0A811V0K8_CERCA</name>
<dbReference type="AlphaFoldDB" id="A0A811V0K8"/>
<dbReference type="Proteomes" id="UP000606786">
    <property type="component" value="Unassembled WGS sequence"/>
</dbReference>
<organism evidence="1 2">
    <name type="scientific">Ceratitis capitata</name>
    <name type="common">Mediterranean fruit fly</name>
    <name type="synonym">Tephritis capitata</name>
    <dbReference type="NCBI Taxonomy" id="7213"/>
    <lineage>
        <taxon>Eukaryota</taxon>
        <taxon>Metazoa</taxon>
        <taxon>Ecdysozoa</taxon>
        <taxon>Arthropoda</taxon>
        <taxon>Hexapoda</taxon>
        <taxon>Insecta</taxon>
        <taxon>Pterygota</taxon>
        <taxon>Neoptera</taxon>
        <taxon>Endopterygota</taxon>
        <taxon>Diptera</taxon>
        <taxon>Brachycera</taxon>
        <taxon>Muscomorpha</taxon>
        <taxon>Tephritoidea</taxon>
        <taxon>Tephritidae</taxon>
        <taxon>Ceratitis</taxon>
        <taxon>Ceratitis</taxon>
    </lineage>
</organism>
<dbReference type="EMBL" id="CAJHJT010000034">
    <property type="protein sequence ID" value="CAD7004088.1"/>
    <property type="molecule type" value="Genomic_DNA"/>
</dbReference>
<protein>
    <submittedName>
        <fullName evidence="1">(Mediterranean fruit fly) hypothetical protein</fullName>
    </submittedName>
</protein>